<dbReference type="Proteomes" id="UP001203687">
    <property type="component" value="Unassembled WGS sequence"/>
</dbReference>
<protein>
    <submittedName>
        <fullName evidence="1">Membrane protein insertion efficiency factor YidD</fullName>
    </submittedName>
</protein>
<dbReference type="InterPro" id="IPR002696">
    <property type="entry name" value="Membr_insert_effic_factor_YidD"/>
</dbReference>
<keyword evidence="2" id="KW-1185">Reference proteome</keyword>
<accession>A0ABT0H976</accession>
<proteinExistence type="predicted"/>
<organism evidence="1 2">
    <name type="scientific">Psychroserpens algicola</name>
    <dbReference type="NCBI Taxonomy" id="1719034"/>
    <lineage>
        <taxon>Bacteria</taxon>
        <taxon>Pseudomonadati</taxon>
        <taxon>Bacteroidota</taxon>
        <taxon>Flavobacteriia</taxon>
        <taxon>Flavobacteriales</taxon>
        <taxon>Flavobacteriaceae</taxon>
        <taxon>Psychroserpens</taxon>
    </lineage>
</organism>
<sequence>MRNTLLIIIKAYWYLIPAKNRARCIFRESCSNHVFNKTKIEGFASGLKALRFRYKNCRPGYHLMTVNNETILVTVNNETILEKDIDFRLLTQQNL</sequence>
<dbReference type="EMBL" id="JALPQF010000008">
    <property type="protein sequence ID" value="MCK8480919.1"/>
    <property type="molecule type" value="Genomic_DNA"/>
</dbReference>
<name>A0ABT0H976_9FLAO</name>
<gene>
    <name evidence="1" type="primary">yidD</name>
    <name evidence="1" type="ORF">MUY34_09810</name>
</gene>
<evidence type="ECO:0000313" key="1">
    <source>
        <dbReference type="EMBL" id="MCK8480919.1"/>
    </source>
</evidence>
<comment type="caution">
    <text evidence="1">The sequence shown here is derived from an EMBL/GenBank/DDBJ whole genome shotgun (WGS) entry which is preliminary data.</text>
</comment>
<dbReference type="NCBIfam" id="TIGR00278">
    <property type="entry name" value="membrane protein insertion efficiency factor YidD"/>
    <property type="match status" value="1"/>
</dbReference>
<reference evidence="1" key="1">
    <citation type="submission" date="2022-04" db="EMBL/GenBank/DDBJ databases">
        <authorList>
            <person name="Ren T."/>
        </authorList>
    </citation>
    <scope>NUCLEOTIDE SEQUENCE</scope>
    <source>
        <strain evidence="1">F63249</strain>
    </source>
</reference>
<evidence type="ECO:0000313" key="2">
    <source>
        <dbReference type="Proteomes" id="UP001203687"/>
    </source>
</evidence>
<dbReference type="SMART" id="SM01234">
    <property type="entry name" value="Haemolytic"/>
    <property type="match status" value="1"/>
</dbReference>